<evidence type="ECO:0000313" key="2">
    <source>
        <dbReference type="EMBL" id="MDT0308360.1"/>
    </source>
</evidence>
<evidence type="ECO:0000313" key="3">
    <source>
        <dbReference type="Proteomes" id="UP001183388"/>
    </source>
</evidence>
<comment type="caution">
    <text evidence="2">The sequence shown here is derived from an EMBL/GenBank/DDBJ whole genome shotgun (WGS) entry which is preliminary data.</text>
</comment>
<protein>
    <submittedName>
        <fullName evidence="2">Uncharacterized protein</fullName>
    </submittedName>
</protein>
<evidence type="ECO:0000256" key="1">
    <source>
        <dbReference type="SAM" id="MobiDB-lite"/>
    </source>
</evidence>
<name>A0ABU2L9V5_9ACTN</name>
<keyword evidence="3" id="KW-1185">Reference proteome</keyword>
<accession>A0ABU2L9V5</accession>
<feature type="compositionally biased region" description="Basic and acidic residues" evidence="1">
    <location>
        <begin position="1"/>
        <end position="11"/>
    </location>
</feature>
<gene>
    <name evidence="2" type="ORF">RM780_15525</name>
</gene>
<proteinExistence type="predicted"/>
<organism evidence="2 3">
    <name type="scientific">Streptomyces boetiae</name>
    <dbReference type="NCBI Taxonomy" id="3075541"/>
    <lineage>
        <taxon>Bacteria</taxon>
        <taxon>Bacillati</taxon>
        <taxon>Actinomycetota</taxon>
        <taxon>Actinomycetes</taxon>
        <taxon>Kitasatosporales</taxon>
        <taxon>Streptomycetaceae</taxon>
        <taxon>Streptomyces</taxon>
    </lineage>
</organism>
<reference evidence="3" key="1">
    <citation type="submission" date="2023-07" db="EMBL/GenBank/DDBJ databases">
        <title>30 novel species of actinomycetes from the DSMZ collection.</title>
        <authorList>
            <person name="Nouioui I."/>
        </authorList>
    </citation>
    <scope>NUCLEOTIDE SEQUENCE [LARGE SCALE GENOMIC DNA]</scope>
    <source>
        <strain evidence="3">DSM 44917</strain>
    </source>
</reference>
<dbReference type="Proteomes" id="UP001183388">
    <property type="component" value="Unassembled WGS sequence"/>
</dbReference>
<sequence>MFTDHTARPELPELPEAPAFSDHERQLRERFLAAPLAPAPPPWRPAFRPYPAMPIGGLLGIGFAAHPETGADLVMVVSVGGHGLFDAATGTLLARDRDPDPDIAEPAGPDLTCPGLGPLAGTPIRIAGLHGGGLHATTDDGWTLDVVSPDWPHHRILLSTDGGLCHGPTGGCWWHIHHTTHTTLRTTGFSPTGHTLAIATSGDLTLLTRTG</sequence>
<feature type="region of interest" description="Disordered" evidence="1">
    <location>
        <begin position="1"/>
        <end position="20"/>
    </location>
</feature>
<dbReference type="RefSeq" id="WP_311631309.1">
    <property type="nucleotide sequence ID" value="NZ_JAVREN010000021.1"/>
</dbReference>
<dbReference type="EMBL" id="JAVREN010000021">
    <property type="protein sequence ID" value="MDT0308360.1"/>
    <property type="molecule type" value="Genomic_DNA"/>
</dbReference>